<dbReference type="InterPro" id="IPR052105">
    <property type="entry name" value="MGAT5_Glycosyltransferase"/>
</dbReference>
<proteinExistence type="inferred from homology"/>
<keyword evidence="5" id="KW-0328">Glycosyltransferase</keyword>
<comment type="pathway">
    <text evidence="2">Protein modification; protein glycosylation.</text>
</comment>
<dbReference type="AlphaFoldDB" id="A0AA41MLK1"/>
<evidence type="ECO:0000256" key="6">
    <source>
        <dbReference type="ARBA" id="ARBA00022679"/>
    </source>
</evidence>
<dbReference type="EMBL" id="JAATJV010220981">
    <property type="protein sequence ID" value="MBZ3874195.1"/>
    <property type="molecule type" value="Genomic_DNA"/>
</dbReference>
<evidence type="ECO:0000256" key="7">
    <source>
        <dbReference type="ARBA" id="ARBA00022692"/>
    </source>
</evidence>
<keyword evidence="16" id="KW-1185">Reference proteome</keyword>
<reference evidence="15" key="1">
    <citation type="submission" date="2020-03" db="EMBL/GenBank/DDBJ databases">
        <title>Studies in the Genomics of Life Span.</title>
        <authorList>
            <person name="Glass D."/>
        </authorList>
    </citation>
    <scope>NUCLEOTIDE SEQUENCE</scope>
    <source>
        <strain evidence="15">SUZIE</strain>
        <tissue evidence="15">Muscle</tissue>
    </source>
</reference>
<evidence type="ECO:0000256" key="4">
    <source>
        <dbReference type="ARBA" id="ARBA00012671"/>
    </source>
</evidence>
<gene>
    <name evidence="15" type="ORF">SUZIE_126725</name>
</gene>
<comment type="caution">
    <text evidence="15">The sequence shown here is derived from an EMBL/GenBank/DDBJ whole genome shotgun (WGS) entry which is preliminary data.</text>
</comment>
<dbReference type="Pfam" id="PF15024">
    <property type="entry name" value="Glyco_transf_18"/>
    <property type="match status" value="1"/>
</dbReference>
<evidence type="ECO:0000256" key="5">
    <source>
        <dbReference type="ARBA" id="ARBA00022676"/>
    </source>
</evidence>
<dbReference type="PANTHER" id="PTHR15075:SF6">
    <property type="entry name" value="ALPHA-1,6-MANNOSYLGLYCOPROTEIN 6-BETA-N-ACETYLGLUCOSAMINYLTRANSFERASE B"/>
    <property type="match status" value="1"/>
</dbReference>
<dbReference type="EC" id="2.4.1.155" evidence="4"/>
<organism evidence="15 16">
    <name type="scientific">Sciurus carolinensis</name>
    <name type="common">Eastern gray squirrel</name>
    <dbReference type="NCBI Taxonomy" id="30640"/>
    <lineage>
        <taxon>Eukaryota</taxon>
        <taxon>Metazoa</taxon>
        <taxon>Chordata</taxon>
        <taxon>Craniata</taxon>
        <taxon>Vertebrata</taxon>
        <taxon>Euteleostomi</taxon>
        <taxon>Mammalia</taxon>
        <taxon>Eutheria</taxon>
        <taxon>Euarchontoglires</taxon>
        <taxon>Glires</taxon>
        <taxon>Rodentia</taxon>
        <taxon>Sciuromorpha</taxon>
        <taxon>Sciuridae</taxon>
        <taxon>Sciurinae</taxon>
        <taxon>Sciurini</taxon>
        <taxon>Sciurus</taxon>
    </lineage>
</organism>
<dbReference type="PANTHER" id="PTHR15075">
    <property type="entry name" value="ALPHA-MANNOSIDE BETA-1,6-N-ACETYLGLUCOSAMINYLTRANSFERASE"/>
    <property type="match status" value="1"/>
</dbReference>
<evidence type="ECO:0000256" key="9">
    <source>
        <dbReference type="ARBA" id="ARBA00022989"/>
    </source>
</evidence>
<evidence type="ECO:0000313" key="16">
    <source>
        <dbReference type="Proteomes" id="UP001166674"/>
    </source>
</evidence>
<sequence length="130" mass="14738">MPPGRGNCPLTMPLPFNLICTDYHGLFFIGFGFPHKGLDPLEAIAHICIFLQSHFIPPHRMFFPGKPTSKEVFSQHPYAENFIGKPHVWTVDYNLEESKAAIRAIMETQGRFCAPGLQQMGLNCISMEFR</sequence>
<dbReference type="GO" id="GO:0006487">
    <property type="term" value="P:protein N-linked glycosylation"/>
    <property type="evidence" value="ECO:0007669"/>
    <property type="project" value="TreeGrafter"/>
</dbReference>
<dbReference type="GO" id="GO:0000139">
    <property type="term" value="C:Golgi membrane"/>
    <property type="evidence" value="ECO:0007669"/>
    <property type="project" value="UniProtKB-SubCell"/>
</dbReference>
<evidence type="ECO:0000256" key="10">
    <source>
        <dbReference type="ARBA" id="ARBA00023034"/>
    </source>
</evidence>
<dbReference type="GO" id="GO:0030144">
    <property type="term" value="F:alpha-1,6-mannosylglycoprotein 6-beta-N-acetylglucosaminyltransferase activity"/>
    <property type="evidence" value="ECO:0007669"/>
    <property type="project" value="UniProtKB-EC"/>
</dbReference>
<keyword evidence="12" id="KW-0325">Glycoprotein</keyword>
<name>A0AA41MLK1_SCICA</name>
<protein>
    <recommendedName>
        <fullName evidence="4">alpha-1,6-mannosyl-glycoprotein 6-beta-N-acetylglucosaminyltransferase</fullName>
        <ecNumber evidence="4">2.4.1.155</ecNumber>
    </recommendedName>
</protein>
<keyword evidence="9" id="KW-1133">Transmembrane helix</keyword>
<keyword evidence="6" id="KW-0808">Transferase</keyword>
<evidence type="ECO:0000256" key="11">
    <source>
        <dbReference type="ARBA" id="ARBA00023136"/>
    </source>
</evidence>
<feature type="domain" description="Glycosyltransferase family 18 catalytic" evidence="14">
    <location>
        <begin position="27"/>
        <end position="109"/>
    </location>
</feature>
<keyword evidence="11" id="KW-0472">Membrane</keyword>
<evidence type="ECO:0000256" key="13">
    <source>
        <dbReference type="ARBA" id="ARBA00048243"/>
    </source>
</evidence>
<evidence type="ECO:0000313" key="15">
    <source>
        <dbReference type="EMBL" id="MBZ3874195.1"/>
    </source>
</evidence>
<comment type="catalytic activity">
    <reaction evidence="13">
        <text>N(4)-{beta-D-GlcNAc-(1-&gt;2)-[beta-D-GlcNAc-(1-&gt;4)]-alpha-D-Man-(1-&gt;3)-[beta-D-GlcNAc-(1-&gt;2)-alpha-D-Man-(1-&gt;6)]-beta-D-Man-(1-&gt;4)-beta-D-GlcNAc-(1-&gt;4)-beta-D-GlcNAc}-L-asparaginyl-[protein] + UDP-N-acetyl-alpha-D-glucosamine = N(4)-{beta-D-GlcNAc-(1-&gt;2)-[beta-D-GlcNAc-(1-&gt;4)]-alpha-D-Man-(1-&gt;3)-[beta-D-GlcNAc-(1-&gt;2)-[beta-D-GlcNAc-(1-&gt;6)]-alpha-D-Man-(1-&gt;6)]-beta-D-Man-(1-&gt;4)-beta-D-GlcNAc-(1-&gt;4)-beta-D-GlcNAc}-L-asparaginyl-[protein] + UDP + H(+)</text>
        <dbReference type="Rhea" id="RHEA:16921"/>
        <dbReference type="Rhea" id="RHEA-COMP:14374"/>
        <dbReference type="Rhea" id="RHEA-COMP:14377"/>
        <dbReference type="ChEBI" id="CHEBI:15378"/>
        <dbReference type="ChEBI" id="CHEBI:57705"/>
        <dbReference type="ChEBI" id="CHEBI:58223"/>
        <dbReference type="ChEBI" id="CHEBI:139507"/>
        <dbReference type="ChEBI" id="CHEBI:139510"/>
        <dbReference type="EC" id="2.4.1.155"/>
    </reaction>
</comment>
<comment type="similarity">
    <text evidence="3">Belongs to the glycosyltransferase 18 family.</text>
</comment>
<keyword evidence="7" id="KW-0812">Transmembrane</keyword>
<evidence type="ECO:0000256" key="8">
    <source>
        <dbReference type="ARBA" id="ARBA00022968"/>
    </source>
</evidence>
<evidence type="ECO:0000256" key="2">
    <source>
        <dbReference type="ARBA" id="ARBA00004922"/>
    </source>
</evidence>
<evidence type="ECO:0000256" key="3">
    <source>
        <dbReference type="ARBA" id="ARBA00007477"/>
    </source>
</evidence>
<dbReference type="InterPro" id="IPR026116">
    <property type="entry name" value="GT18_cat"/>
</dbReference>
<accession>A0AA41MLK1</accession>
<keyword evidence="10" id="KW-0333">Golgi apparatus</keyword>
<dbReference type="Proteomes" id="UP001166674">
    <property type="component" value="Unassembled WGS sequence"/>
</dbReference>
<comment type="subcellular location">
    <subcellularLocation>
        <location evidence="1">Golgi apparatus membrane</location>
        <topology evidence="1">Single-pass type II membrane protein</topology>
    </subcellularLocation>
</comment>
<keyword evidence="8" id="KW-0735">Signal-anchor</keyword>
<evidence type="ECO:0000256" key="12">
    <source>
        <dbReference type="ARBA" id="ARBA00023180"/>
    </source>
</evidence>
<evidence type="ECO:0000256" key="1">
    <source>
        <dbReference type="ARBA" id="ARBA00004323"/>
    </source>
</evidence>
<evidence type="ECO:0000259" key="14">
    <source>
        <dbReference type="Pfam" id="PF15024"/>
    </source>
</evidence>